<evidence type="ECO:0000256" key="1">
    <source>
        <dbReference type="SAM" id="MobiDB-lite"/>
    </source>
</evidence>
<dbReference type="InParanoid" id="A0A6P7GZV2"/>
<protein>
    <submittedName>
        <fullName evidence="2">Uncharacterized protein LOC114342698</fullName>
    </submittedName>
</protein>
<reference evidence="2" key="1">
    <citation type="submission" date="2025-08" db="UniProtKB">
        <authorList>
            <consortium name="RefSeq"/>
        </authorList>
    </citation>
    <scope>IDENTIFICATION</scope>
    <source>
        <tissue evidence="2">Whole insect</tissue>
    </source>
</reference>
<feature type="region of interest" description="Disordered" evidence="1">
    <location>
        <begin position="177"/>
        <end position="197"/>
    </location>
</feature>
<name>A0A6P7GZV2_DIAVI</name>
<proteinExistence type="predicted"/>
<evidence type="ECO:0000313" key="2">
    <source>
        <dbReference type="RefSeq" id="XP_028149300.1"/>
    </source>
</evidence>
<organism evidence="2">
    <name type="scientific">Diabrotica virgifera virgifera</name>
    <name type="common">western corn rootworm</name>
    <dbReference type="NCBI Taxonomy" id="50390"/>
    <lineage>
        <taxon>Eukaryota</taxon>
        <taxon>Metazoa</taxon>
        <taxon>Ecdysozoa</taxon>
        <taxon>Arthropoda</taxon>
        <taxon>Hexapoda</taxon>
        <taxon>Insecta</taxon>
        <taxon>Pterygota</taxon>
        <taxon>Neoptera</taxon>
        <taxon>Endopterygota</taxon>
        <taxon>Coleoptera</taxon>
        <taxon>Polyphaga</taxon>
        <taxon>Cucujiformia</taxon>
        <taxon>Chrysomeloidea</taxon>
        <taxon>Chrysomelidae</taxon>
        <taxon>Galerucinae</taxon>
        <taxon>Diabroticina</taxon>
        <taxon>Diabroticites</taxon>
        <taxon>Diabrotica</taxon>
    </lineage>
</organism>
<sequence>MSGCDITSALFNYRKLKFLKFLQKNTNLQPTIEAFKDPNAHQDEIATAGNMFFMALYGRKKETSLNDLRYRKYVSLSYNIRPTFPHYPLPNLLHENIYLEFTIRCSNAHLYIKPHPTSNRKIQVSGVGKKLLVPVPTTLDFAPNSLLRYISCKLWMHEGLHRSPICTSCERLCDNVKPPEDSSDIDVEETEERDRGERPLMLTMEQSHLEPGHDAIEEAQYNEEEQAEYIYIGTYPSPPENHNQDFLKNNGSYNFVL</sequence>
<gene>
    <name evidence="2" type="primary">LOC114342698</name>
</gene>
<dbReference type="AlphaFoldDB" id="A0A6P7GZV2"/>
<dbReference type="RefSeq" id="XP_028149300.1">
    <property type="nucleotide sequence ID" value="XM_028293499.1"/>
</dbReference>
<feature type="compositionally biased region" description="Acidic residues" evidence="1">
    <location>
        <begin position="181"/>
        <end position="191"/>
    </location>
</feature>
<accession>A0A6P7GZV2</accession>